<keyword evidence="3" id="KW-1185">Reference proteome</keyword>
<evidence type="ECO:0000313" key="2">
    <source>
        <dbReference type="EMBL" id="SNR58078.1"/>
    </source>
</evidence>
<dbReference type="InterPro" id="IPR010093">
    <property type="entry name" value="SinI_DNA-bd"/>
</dbReference>
<dbReference type="InterPro" id="IPR041657">
    <property type="entry name" value="HTH_17"/>
</dbReference>
<proteinExistence type="predicted"/>
<sequence length="257" mass="30315">MDYNKLYNNTLNSYLSISEKLLKRNLIKLKNIGYTYDYSYRELSDQVSHYKQRALNNIPVARKSEYLTLFNDREIMFEDDAINKILNHKIIPLLKKNNQQKSFNLEGFIKSIAIYDAISKTANLFSNYHPIYKLMYELNNFKKFEIKNYGGSVYNTPLYKQLGEKLYPTPKPSKAPIKKDEQIKDVFLSVKEVSELTNYAVPTIYDLRHKGKIPFYKNGAKLQFKKSEIIDWLEKGKGTTKDDIEDKANEYLLKHRF</sequence>
<dbReference type="Pfam" id="PF12728">
    <property type="entry name" value="HTH_17"/>
    <property type="match status" value="1"/>
</dbReference>
<evidence type="ECO:0000313" key="3">
    <source>
        <dbReference type="Proteomes" id="UP000198384"/>
    </source>
</evidence>
<dbReference type="InterPro" id="IPR009061">
    <property type="entry name" value="DNA-bd_dom_put_sf"/>
</dbReference>
<dbReference type="AlphaFoldDB" id="A0A238XHL6"/>
<dbReference type="EMBL" id="FZNT01000006">
    <property type="protein sequence ID" value="SNR58078.1"/>
    <property type="molecule type" value="Genomic_DNA"/>
</dbReference>
<evidence type="ECO:0000259" key="1">
    <source>
        <dbReference type="Pfam" id="PF12728"/>
    </source>
</evidence>
<dbReference type="SUPFAM" id="SSF46955">
    <property type="entry name" value="Putative DNA-binding domain"/>
    <property type="match status" value="1"/>
</dbReference>
<reference evidence="2 3" key="1">
    <citation type="submission" date="2017-06" db="EMBL/GenBank/DDBJ databases">
        <authorList>
            <person name="Kim H.J."/>
            <person name="Triplett B.A."/>
        </authorList>
    </citation>
    <scope>NUCLEOTIDE SEQUENCE [LARGE SCALE GENOMIC DNA]</scope>
    <source>
        <strain evidence="2 3">DSM 29150</strain>
    </source>
</reference>
<dbReference type="NCBIfam" id="TIGR01764">
    <property type="entry name" value="excise"/>
    <property type="match status" value="1"/>
</dbReference>
<dbReference type="RefSeq" id="WP_089381796.1">
    <property type="nucleotide sequence ID" value="NZ_FZNT01000006.1"/>
</dbReference>
<dbReference type="OrthoDB" id="597977at2"/>
<organism evidence="2 3">
    <name type="scientific">Lutibacter agarilyticus</name>
    <dbReference type="NCBI Taxonomy" id="1109740"/>
    <lineage>
        <taxon>Bacteria</taxon>
        <taxon>Pseudomonadati</taxon>
        <taxon>Bacteroidota</taxon>
        <taxon>Flavobacteriia</taxon>
        <taxon>Flavobacteriales</taxon>
        <taxon>Flavobacteriaceae</taxon>
        <taxon>Lutibacter</taxon>
    </lineage>
</organism>
<accession>A0A238XHL6</accession>
<gene>
    <name evidence="2" type="ORF">SAMN06265371_10632</name>
</gene>
<dbReference type="Proteomes" id="UP000198384">
    <property type="component" value="Unassembled WGS sequence"/>
</dbReference>
<dbReference type="GO" id="GO:0003677">
    <property type="term" value="F:DNA binding"/>
    <property type="evidence" value="ECO:0007669"/>
    <property type="project" value="InterPro"/>
</dbReference>
<name>A0A238XHL6_9FLAO</name>
<protein>
    <submittedName>
        <fullName evidence="2">Transcriptional regulator, AlpA family</fullName>
    </submittedName>
</protein>
<feature type="domain" description="Helix-turn-helix" evidence="1">
    <location>
        <begin position="187"/>
        <end position="236"/>
    </location>
</feature>